<feature type="region of interest" description="Disordered" evidence="4">
    <location>
        <begin position="113"/>
        <end position="135"/>
    </location>
</feature>
<dbReference type="PROSITE" id="PS50297">
    <property type="entry name" value="ANK_REP_REGION"/>
    <property type="match status" value="2"/>
</dbReference>
<dbReference type="GO" id="GO:2000045">
    <property type="term" value="P:regulation of G1/S transition of mitotic cell cycle"/>
    <property type="evidence" value="ECO:0007669"/>
    <property type="project" value="TreeGrafter"/>
</dbReference>
<sequence length="213" mass="23403">ILLMWLMLLQRGASVNGRDGAGRTALSHACERGFLDAVKVLVRHNADPEIGDSRGNTALMYAAAAGHSAVVEFLVRAFKRLGLQVDRQNQAGNSAAGVAKVLGHTECFSALTQSSKRGREAGGTPRPTLEKESERKMGHLVNKLELLQTRDRAQCNLASFFFLTLRSQNVPVSKYFAFTSKQKETRRRSGLIYRPPSEQPGNQERTPIKPSAI</sequence>
<dbReference type="PANTHER" id="PTHR24201:SF8">
    <property type="entry name" value="CYCLIN-DEPENDENT KINASE 4 INHIBITOR B"/>
    <property type="match status" value="1"/>
</dbReference>
<keyword evidence="2 3" id="KW-0040">ANK repeat</keyword>
<reference evidence="6" key="2">
    <citation type="submission" date="2025-08" db="UniProtKB">
        <authorList>
            <consortium name="Ensembl"/>
        </authorList>
    </citation>
    <scope>IDENTIFICATION</scope>
</reference>
<dbReference type="AlphaFoldDB" id="A0A672H2T2"/>
<evidence type="ECO:0000256" key="1">
    <source>
        <dbReference type="ARBA" id="ARBA00022737"/>
    </source>
</evidence>
<dbReference type="Proteomes" id="UP000472267">
    <property type="component" value="Chromosome 15"/>
</dbReference>
<dbReference type="GO" id="GO:0005634">
    <property type="term" value="C:nucleus"/>
    <property type="evidence" value="ECO:0007669"/>
    <property type="project" value="TreeGrafter"/>
</dbReference>
<dbReference type="SUPFAM" id="SSF48403">
    <property type="entry name" value="Ankyrin repeat"/>
    <property type="match status" value="1"/>
</dbReference>
<accession>A0A672H2T2</accession>
<dbReference type="PANTHER" id="PTHR24201">
    <property type="entry name" value="ANK_REP_REGION DOMAIN-CONTAINING PROTEIN"/>
    <property type="match status" value="1"/>
</dbReference>
<feature type="chain" id="PRO_5025360921" evidence="5">
    <location>
        <begin position="18"/>
        <end position="213"/>
    </location>
</feature>
<name>A0A672H2T2_SALFA</name>
<dbReference type="InterPro" id="IPR036770">
    <property type="entry name" value="Ankyrin_rpt-contain_sf"/>
</dbReference>
<dbReference type="InParanoid" id="A0A672H2T2"/>
<organism evidence="6 7">
    <name type="scientific">Salarias fasciatus</name>
    <name type="common">Jewelled blenny</name>
    <name type="synonym">Blennius fasciatus</name>
    <dbReference type="NCBI Taxonomy" id="181472"/>
    <lineage>
        <taxon>Eukaryota</taxon>
        <taxon>Metazoa</taxon>
        <taxon>Chordata</taxon>
        <taxon>Craniata</taxon>
        <taxon>Vertebrata</taxon>
        <taxon>Euteleostomi</taxon>
        <taxon>Actinopterygii</taxon>
        <taxon>Neopterygii</taxon>
        <taxon>Teleostei</taxon>
        <taxon>Neoteleostei</taxon>
        <taxon>Acanthomorphata</taxon>
        <taxon>Ovalentaria</taxon>
        <taxon>Blenniimorphae</taxon>
        <taxon>Blenniiformes</taxon>
        <taxon>Blennioidei</taxon>
        <taxon>Blenniidae</taxon>
        <taxon>Salariinae</taxon>
        <taxon>Salarias</taxon>
    </lineage>
</organism>
<dbReference type="SMART" id="SM00248">
    <property type="entry name" value="ANK"/>
    <property type="match status" value="2"/>
</dbReference>
<dbReference type="GO" id="GO:0004861">
    <property type="term" value="F:cyclin-dependent protein serine/threonine kinase inhibitor activity"/>
    <property type="evidence" value="ECO:0007669"/>
    <property type="project" value="TreeGrafter"/>
</dbReference>
<dbReference type="InterPro" id="IPR050776">
    <property type="entry name" value="Ank_Repeat/CDKN_Inhibitor"/>
</dbReference>
<feature type="region of interest" description="Disordered" evidence="4">
    <location>
        <begin position="186"/>
        <end position="213"/>
    </location>
</feature>
<evidence type="ECO:0000256" key="2">
    <source>
        <dbReference type="ARBA" id="ARBA00023043"/>
    </source>
</evidence>
<dbReference type="Ensembl" id="ENSSFAT00005021922.1">
    <property type="protein sequence ID" value="ENSSFAP00005021054.1"/>
    <property type="gene ID" value="ENSSFAG00005010981.1"/>
</dbReference>
<dbReference type="Pfam" id="PF12796">
    <property type="entry name" value="Ank_2"/>
    <property type="match status" value="1"/>
</dbReference>
<feature type="repeat" description="ANK" evidence="3">
    <location>
        <begin position="21"/>
        <end position="53"/>
    </location>
</feature>
<feature type="repeat" description="ANK" evidence="3">
    <location>
        <begin position="54"/>
        <end position="76"/>
    </location>
</feature>
<evidence type="ECO:0000256" key="3">
    <source>
        <dbReference type="PROSITE-ProRule" id="PRU00023"/>
    </source>
</evidence>
<dbReference type="GO" id="GO:0019901">
    <property type="term" value="F:protein kinase binding"/>
    <property type="evidence" value="ECO:0007669"/>
    <property type="project" value="TreeGrafter"/>
</dbReference>
<dbReference type="Gene3D" id="1.25.40.20">
    <property type="entry name" value="Ankyrin repeat-containing domain"/>
    <property type="match status" value="2"/>
</dbReference>
<dbReference type="GO" id="GO:0005737">
    <property type="term" value="C:cytoplasm"/>
    <property type="evidence" value="ECO:0007669"/>
    <property type="project" value="TreeGrafter"/>
</dbReference>
<evidence type="ECO:0000256" key="5">
    <source>
        <dbReference type="SAM" id="SignalP"/>
    </source>
</evidence>
<keyword evidence="5" id="KW-0732">Signal</keyword>
<evidence type="ECO:0000256" key="4">
    <source>
        <dbReference type="SAM" id="MobiDB-lite"/>
    </source>
</evidence>
<evidence type="ECO:0000313" key="6">
    <source>
        <dbReference type="Ensembl" id="ENSSFAP00005021054.1"/>
    </source>
</evidence>
<reference evidence="6" key="3">
    <citation type="submission" date="2025-09" db="UniProtKB">
        <authorList>
            <consortium name="Ensembl"/>
        </authorList>
    </citation>
    <scope>IDENTIFICATION</scope>
</reference>
<dbReference type="GO" id="GO:0008285">
    <property type="term" value="P:negative regulation of cell population proliferation"/>
    <property type="evidence" value="ECO:0007669"/>
    <property type="project" value="TreeGrafter"/>
</dbReference>
<dbReference type="PROSITE" id="PS50088">
    <property type="entry name" value="ANK_REPEAT"/>
    <property type="match status" value="2"/>
</dbReference>
<reference evidence="6" key="1">
    <citation type="submission" date="2019-06" db="EMBL/GenBank/DDBJ databases">
        <authorList>
            <consortium name="Wellcome Sanger Institute Data Sharing"/>
        </authorList>
    </citation>
    <scope>NUCLEOTIDE SEQUENCE [LARGE SCALE GENOMIC DNA]</scope>
</reference>
<feature type="signal peptide" evidence="5">
    <location>
        <begin position="1"/>
        <end position="17"/>
    </location>
</feature>
<dbReference type="InterPro" id="IPR002110">
    <property type="entry name" value="Ankyrin_rpt"/>
</dbReference>
<proteinExistence type="predicted"/>
<keyword evidence="1" id="KW-0677">Repeat</keyword>
<evidence type="ECO:0000313" key="7">
    <source>
        <dbReference type="Proteomes" id="UP000472267"/>
    </source>
</evidence>
<keyword evidence="7" id="KW-1185">Reference proteome</keyword>
<protein>
    <submittedName>
        <fullName evidence="6">Uncharacterized protein</fullName>
    </submittedName>
</protein>